<accession>A0A8I2YYZ4</accession>
<protein>
    <submittedName>
        <fullName evidence="1">Uncharacterized protein</fullName>
    </submittedName>
</protein>
<evidence type="ECO:0000313" key="2">
    <source>
        <dbReference type="Proteomes" id="UP000683000"/>
    </source>
</evidence>
<proteinExistence type="predicted"/>
<sequence length="95" mass="11711">MMWMVNMKQSLLFYMQPTPLRRFPLTWHVPNSLSYACAQSLPRYRSQSNACSRVDLLWLIYENKRMEREEQELTEDQRERVEEAARLRRGFRYLY</sequence>
<name>A0A8I2YYZ4_9AGAM</name>
<evidence type="ECO:0000313" key="1">
    <source>
        <dbReference type="EMBL" id="KAG6379742.1"/>
    </source>
</evidence>
<dbReference type="EMBL" id="JAGFBS010000004">
    <property type="protein sequence ID" value="KAG6379742.1"/>
    <property type="molecule type" value="Genomic_DNA"/>
</dbReference>
<gene>
    <name evidence="1" type="ORF">JVT61DRAFT_10277</name>
</gene>
<organism evidence="1 2">
    <name type="scientific">Boletus reticuloceps</name>
    <dbReference type="NCBI Taxonomy" id="495285"/>
    <lineage>
        <taxon>Eukaryota</taxon>
        <taxon>Fungi</taxon>
        <taxon>Dikarya</taxon>
        <taxon>Basidiomycota</taxon>
        <taxon>Agaricomycotina</taxon>
        <taxon>Agaricomycetes</taxon>
        <taxon>Agaricomycetidae</taxon>
        <taxon>Boletales</taxon>
        <taxon>Boletineae</taxon>
        <taxon>Boletaceae</taxon>
        <taxon>Boletoideae</taxon>
        <taxon>Boletus</taxon>
    </lineage>
</organism>
<dbReference type="Proteomes" id="UP000683000">
    <property type="component" value="Unassembled WGS sequence"/>
</dbReference>
<reference evidence="1" key="1">
    <citation type="submission" date="2021-03" db="EMBL/GenBank/DDBJ databases">
        <title>Evolutionary innovations through gain and loss of genes in the ectomycorrhizal Boletales.</title>
        <authorList>
            <person name="Wu G."/>
            <person name="Miyauchi S."/>
            <person name="Morin E."/>
            <person name="Yang Z.-L."/>
            <person name="Xu J."/>
            <person name="Martin F.M."/>
        </authorList>
    </citation>
    <scope>NUCLEOTIDE SEQUENCE</scope>
    <source>
        <strain evidence="1">BR01</strain>
    </source>
</reference>
<comment type="caution">
    <text evidence="1">The sequence shown here is derived from an EMBL/GenBank/DDBJ whole genome shotgun (WGS) entry which is preliminary data.</text>
</comment>
<dbReference type="AlphaFoldDB" id="A0A8I2YYZ4"/>
<keyword evidence="2" id="KW-1185">Reference proteome</keyword>